<accession>Q46SX4</accession>
<dbReference type="KEGG" id="reu:Reut_B4408"/>
<keyword evidence="3 6" id="KW-0812">Transmembrane</keyword>
<keyword evidence="2" id="KW-1003">Cell membrane</keyword>
<feature type="transmembrane region" description="Helical" evidence="6">
    <location>
        <begin position="259"/>
        <end position="280"/>
    </location>
</feature>
<dbReference type="AlphaFoldDB" id="Q46SX4"/>
<dbReference type="NCBIfam" id="TIGR00765">
    <property type="entry name" value="yihY_not_rbn"/>
    <property type="match status" value="1"/>
</dbReference>
<feature type="transmembrane region" description="Helical" evidence="6">
    <location>
        <begin position="41"/>
        <end position="64"/>
    </location>
</feature>
<protein>
    <submittedName>
        <fullName evidence="7">Ribonuclease BN</fullName>
    </submittedName>
</protein>
<feature type="transmembrane region" description="Helical" evidence="6">
    <location>
        <begin position="151"/>
        <end position="174"/>
    </location>
</feature>
<name>Q46SX4_CUPPJ</name>
<dbReference type="GO" id="GO:0005886">
    <property type="term" value="C:plasma membrane"/>
    <property type="evidence" value="ECO:0007669"/>
    <property type="project" value="UniProtKB-SubCell"/>
</dbReference>
<evidence type="ECO:0000256" key="5">
    <source>
        <dbReference type="ARBA" id="ARBA00023136"/>
    </source>
</evidence>
<evidence type="ECO:0000256" key="2">
    <source>
        <dbReference type="ARBA" id="ARBA00022475"/>
    </source>
</evidence>
<dbReference type="eggNOG" id="COG1295">
    <property type="taxonomic scope" value="Bacteria"/>
</dbReference>
<keyword evidence="5 6" id="KW-0472">Membrane</keyword>
<dbReference type="PANTHER" id="PTHR30213:SF1">
    <property type="entry name" value="INNER MEMBRANE PROTEIN YHJD"/>
    <property type="match status" value="1"/>
</dbReference>
<evidence type="ECO:0000256" key="3">
    <source>
        <dbReference type="ARBA" id="ARBA00022692"/>
    </source>
</evidence>
<dbReference type="HOGENOM" id="CLU_642085_0_0_4"/>
<dbReference type="STRING" id="264198.Reut_B4408"/>
<feature type="transmembrane region" description="Helical" evidence="6">
    <location>
        <begin position="226"/>
        <end position="247"/>
    </location>
</feature>
<feature type="transmembrane region" description="Helical" evidence="6">
    <location>
        <begin position="194"/>
        <end position="214"/>
    </location>
</feature>
<evidence type="ECO:0000256" key="4">
    <source>
        <dbReference type="ARBA" id="ARBA00022989"/>
    </source>
</evidence>
<organism evidence="7">
    <name type="scientific">Cupriavidus pinatubonensis (strain JMP 134 / LMG 1197)</name>
    <name type="common">Cupriavidus necator (strain JMP 134)</name>
    <dbReference type="NCBI Taxonomy" id="264198"/>
    <lineage>
        <taxon>Bacteria</taxon>
        <taxon>Pseudomonadati</taxon>
        <taxon>Pseudomonadota</taxon>
        <taxon>Betaproteobacteria</taxon>
        <taxon>Burkholderiales</taxon>
        <taxon>Burkholderiaceae</taxon>
        <taxon>Cupriavidus</taxon>
    </lineage>
</organism>
<evidence type="ECO:0000313" key="7">
    <source>
        <dbReference type="EMBL" id="AAZ63760.1"/>
    </source>
</evidence>
<evidence type="ECO:0000256" key="6">
    <source>
        <dbReference type="SAM" id="Phobius"/>
    </source>
</evidence>
<dbReference type="InterPro" id="IPR017039">
    <property type="entry name" value="Virul_fac_BrkB"/>
</dbReference>
<comment type="subcellular location">
    <subcellularLocation>
        <location evidence="1">Cell membrane</location>
        <topology evidence="1">Multi-pass membrane protein</topology>
    </subcellularLocation>
</comment>
<feature type="transmembrane region" description="Helical" evidence="6">
    <location>
        <begin position="100"/>
        <end position="121"/>
    </location>
</feature>
<dbReference type="PANTHER" id="PTHR30213">
    <property type="entry name" value="INNER MEMBRANE PROTEIN YHJD"/>
    <property type="match status" value="1"/>
</dbReference>
<gene>
    <name evidence="7" type="ordered locus">Reut_B4408</name>
</gene>
<sequence>MFRERPMLLPGSVFTRTASQLVRESINSWIDDYAPSMGAALAYYTVFSIAPLLMIVISIAGVIFGPDAARGEVVGELNGLIGSEGAQAVEEMLVAVSKPAASTVTAILGVLALLVGATTVFSELQSALDRIWRVPQPEKISGLFSLIRSRLLSFGMILGMGFLLVVSLLLSAGISAMGREWGPLLGIREAVGHVLDTVVSLVLTTVVFAMIYKFMPRTKVRWFDVWLGAVVTAALFTLGKFLIGLYIGKSGVASGYGAAGSLVVLLLWVYYAAQIFLLGAEFTWHFAQRFGSLRHSGQLPPPARILYRREHTGVDQTVQRDAGRHPLNGGDGVTTPIVAVYVDEILSAACRAGELGQVTATAIADAAENAFMHFQSLARTDKRELRERLRELSLALSVFAEAGDLSAETRDLIKLGVADVRAYLDSV</sequence>
<dbReference type="Pfam" id="PF03631">
    <property type="entry name" value="Virul_fac_BrkB"/>
    <property type="match status" value="1"/>
</dbReference>
<reference evidence="7" key="1">
    <citation type="submission" date="2005-08" db="EMBL/GenBank/DDBJ databases">
        <title>Complete sequence of chromosome 2 of Ralstonia eutropha JMP134.</title>
        <authorList>
            <person name="Copeland A."/>
            <person name="Lucas S."/>
            <person name="Lapidus A."/>
            <person name="Barry K."/>
            <person name="Detter J.C."/>
            <person name="Glavina T."/>
            <person name="Hammon N."/>
            <person name="Israni S."/>
            <person name="Pitluck S."/>
            <person name="Goltsman E."/>
            <person name="Martinez M."/>
            <person name="Schmutz J."/>
            <person name="Larimer F."/>
            <person name="Land M."/>
            <person name="Lykidis A."/>
            <person name="Richardson P."/>
        </authorList>
    </citation>
    <scope>NUCLEOTIDE SEQUENCE [LARGE SCALE GENOMIC DNA]</scope>
    <source>
        <strain evidence="7">JMP134</strain>
    </source>
</reference>
<proteinExistence type="predicted"/>
<evidence type="ECO:0000256" key="1">
    <source>
        <dbReference type="ARBA" id="ARBA00004651"/>
    </source>
</evidence>
<dbReference type="EMBL" id="CP000091">
    <property type="protein sequence ID" value="AAZ63760.1"/>
    <property type="molecule type" value="Genomic_DNA"/>
</dbReference>
<dbReference type="OrthoDB" id="9797028at2"/>
<keyword evidence="4 6" id="KW-1133">Transmembrane helix</keyword>